<dbReference type="PANTHER" id="PTHR33175">
    <property type="entry name" value="DNA-BINDING PROTEIN HU"/>
    <property type="match status" value="1"/>
</dbReference>
<dbReference type="AlphaFoldDB" id="A0A9D9IIR3"/>
<keyword evidence="2" id="KW-0226">DNA condensation</keyword>
<dbReference type="EMBL" id="JADIMA010000028">
    <property type="protein sequence ID" value="MBO8472543.1"/>
    <property type="molecule type" value="Genomic_DNA"/>
</dbReference>
<dbReference type="SUPFAM" id="SSF47729">
    <property type="entry name" value="IHF-like DNA-binding proteins"/>
    <property type="match status" value="1"/>
</dbReference>
<dbReference type="GO" id="GO:0005829">
    <property type="term" value="C:cytosol"/>
    <property type="evidence" value="ECO:0007669"/>
    <property type="project" value="TreeGrafter"/>
</dbReference>
<reference evidence="5" key="1">
    <citation type="submission" date="2020-10" db="EMBL/GenBank/DDBJ databases">
        <authorList>
            <person name="Gilroy R."/>
        </authorList>
    </citation>
    <scope>NUCLEOTIDE SEQUENCE</scope>
    <source>
        <strain evidence="5">B1-8020</strain>
    </source>
</reference>
<evidence type="ECO:0000313" key="6">
    <source>
        <dbReference type="Proteomes" id="UP000823604"/>
    </source>
</evidence>
<dbReference type="Proteomes" id="UP000823604">
    <property type="component" value="Unassembled WGS sequence"/>
</dbReference>
<proteinExistence type="inferred from homology"/>
<reference evidence="5" key="2">
    <citation type="journal article" date="2021" name="PeerJ">
        <title>Extensive microbial diversity within the chicken gut microbiome revealed by metagenomics and culture.</title>
        <authorList>
            <person name="Gilroy R."/>
            <person name="Ravi A."/>
            <person name="Getino M."/>
            <person name="Pursley I."/>
            <person name="Horton D.L."/>
            <person name="Alikhan N.F."/>
            <person name="Baker D."/>
            <person name="Gharbi K."/>
            <person name="Hall N."/>
            <person name="Watson M."/>
            <person name="Adriaenssens E.M."/>
            <person name="Foster-Nyarko E."/>
            <person name="Jarju S."/>
            <person name="Secka A."/>
            <person name="Antonio M."/>
            <person name="Oren A."/>
            <person name="Chaudhuri R.R."/>
            <person name="La Ragione R."/>
            <person name="Hildebrand F."/>
            <person name="Pallen M.J."/>
        </authorList>
    </citation>
    <scope>NUCLEOTIDE SEQUENCE</scope>
    <source>
        <strain evidence="5">B1-8020</strain>
    </source>
</reference>
<comment type="similarity">
    <text evidence="1 4">Belongs to the bacterial histone-like protein family.</text>
</comment>
<dbReference type="GO" id="GO:0030261">
    <property type="term" value="P:chromosome condensation"/>
    <property type="evidence" value="ECO:0007669"/>
    <property type="project" value="UniProtKB-KW"/>
</dbReference>
<gene>
    <name evidence="5" type="ORF">IAB81_02805</name>
</gene>
<sequence length="90" mass="9996">MTKIKMAEEISARTGMSMNDATTALNAFVEITRECLGRGEKVSLRGFGTFRMKERKAKKAYDFMARKTISLPMASVPEFVFSGSFAGKTE</sequence>
<evidence type="ECO:0000313" key="5">
    <source>
        <dbReference type="EMBL" id="MBO8472543.1"/>
    </source>
</evidence>
<dbReference type="InterPro" id="IPR010992">
    <property type="entry name" value="IHF-like_DNA-bd_dom_sf"/>
</dbReference>
<dbReference type="PANTHER" id="PTHR33175:SF3">
    <property type="entry name" value="DNA-BINDING PROTEIN HU-BETA"/>
    <property type="match status" value="1"/>
</dbReference>
<dbReference type="Pfam" id="PF00216">
    <property type="entry name" value="Bac_DNA_binding"/>
    <property type="match status" value="1"/>
</dbReference>
<protein>
    <submittedName>
        <fullName evidence="5">HU family DNA-binding protein</fullName>
    </submittedName>
</protein>
<dbReference type="SMART" id="SM00411">
    <property type="entry name" value="BHL"/>
    <property type="match status" value="1"/>
</dbReference>
<dbReference type="GO" id="GO:0003677">
    <property type="term" value="F:DNA binding"/>
    <property type="evidence" value="ECO:0007669"/>
    <property type="project" value="UniProtKB-KW"/>
</dbReference>
<evidence type="ECO:0000256" key="3">
    <source>
        <dbReference type="ARBA" id="ARBA00023125"/>
    </source>
</evidence>
<keyword evidence="3 5" id="KW-0238">DNA-binding</keyword>
<comment type="caution">
    <text evidence="5">The sequence shown here is derived from an EMBL/GenBank/DDBJ whole genome shotgun (WGS) entry which is preliminary data.</text>
</comment>
<accession>A0A9D9IIR3</accession>
<dbReference type="GO" id="GO:0030527">
    <property type="term" value="F:structural constituent of chromatin"/>
    <property type="evidence" value="ECO:0007669"/>
    <property type="project" value="InterPro"/>
</dbReference>
<organism evidence="5 6">
    <name type="scientific">Candidatus Merdivivens pullicola</name>
    <dbReference type="NCBI Taxonomy" id="2840872"/>
    <lineage>
        <taxon>Bacteria</taxon>
        <taxon>Pseudomonadati</taxon>
        <taxon>Bacteroidota</taxon>
        <taxon>Bacteroidia</taxon>
        <taxon>Bacteroidales</taxon>
        <taxon>Muribaculaceae</taxon>
        <taxon>Muribaculaceae incertae sedis</taxon>
        <taxon>Candidatus Merdivivens</taxon>
    </lineage>
</organism>
<dbReference type="InterPro" id="IPR000119">
    <property type="entry name" value="Hist_DNA-bd"/>
</dbReference>
<evidence type="ECO:0000256" key="1">
    <source>
        <dbReference type="ARBA" id="ARBA00010529"/>
    </source>
</evidence>
<evidence type="ECO:0000256" key="2">
    <source>
        <dbReference type="ARBA" id="ARBA00023067"/>
    </source>
</evidence>
<name>A0A9D9IIR3_9BACT</name>
<evidence type="ECO:0000256" key="4">
    <source>
        <dbReference type="RuleBase" id="RU003939"/>
    </source>
</evidence>
<dbReference type="Gene3D" id="4.10.520.10">
    <property type="entry name" value="IHF-like DNA-binding proteins"/>
    <property type="match status" value="1"/>
</dbReference>